<proteinExistence type="predicted"/>
<protein>
    <submittedName>
        <fullName evidence="5">ABC transporter ATP-binding protein</fullName>
    </submittedName>
</protein>
<dbReference type="InterPro" id="IPR017871">
    <property type="entry name" value="ABC_transporter-like_CS"/>
</dbReference>
<dbReference type="SMART" id="SM00382">
    <property type="entry name" value="AAA"/>
    <property type="match status" value="1"/>
</dbReference>
<dbReference type="InterPro" id="IPR003593">
    <property type="entry name" value="AAA+_ATPase"/>
</dbReference>
<evidence type="ECO:0000256" key="1">
    <source>
        <dbReference type="ARBA" id="ARBA00022448"/>
    </source>
</evidence>
<dbReference type="EMBL" id="JAFBRM010000003">
    <property type="protein sequence ID" value="MBM1714328.1"/>
    <property type="molecule type" value="Genomic_DNA"/>
</dbReference>
<dbReference type="Gene3D" id="2.40.50.100">
    <property type="match status" value="1"/>
</dbReference>
<reference evidence="5 6" key="1">
    <citation type="submission" date="2021-01" db="EMBL/GenBank/DDBJ databases">
        <title>Diatom-associated Roseobacters Show Island Model of Population Structure.</title>
        <authorList>
            <person name="Qu L."/>
            <person name="Feng X."/>
            <person name="Chen Y."/>
            <person name="Li L."/>
            <person name="Wang X."/>
            <person name="Hu Z."/>
            <person name="Wang H."/>
            <person name="Luo H."/>
        </authorList>
    </citation>
    <scope>NUCLEOTIDE SEQUENCE [LARGE SCALE GENOMIC DNA]</scope>
    <source>
        <strain evidence="5 6">TR60-84</strain>
    </source>
</reference>
<keyword evidence="2" id="KW-0547">Nucleotide-binding</keyword>
<dbReference type="Pfam" id="PF00005">
    <property type="entry name" value="ABC_tran"/>
    <property type="match status" value="1"/>
</dbReference>
<dbReference type="Pfam" id="PF08402">
    <property type="entry name" value="TOBE_2"/>
    <property type="match status" value="1"/>
</dbReference>
<dbReference type="GO" id="GO:0043190">
    <property type="term" value="C:ATP-binding cassette (ABC) transporter complex"/>
    <property type="evidence" value="ECO:0007669"/>
    <property type="project" value="InterPro"/>
</dbReference>
<dbReference type="GO" id="GO:0015697">
    <property type="term" value="P:quaternary ammonium group transport"/>
    <property type="evidence" value="ECO:0007669"/>
    <property type="project" value="UniProtKB-ARBA"/>
</dbReference>
<dbReference type="InterPro" id="IPR050093">
    <property type="entry name" value="ABC_SmlMolc_Importer"/>
</dbReference>
<accession>A0AAE3B6K6</accession>
<evidence type="ECO:0000259" key="4">
    <source>
        <dbReference type="PROSITE" id="PS50893"/>
    </source>
</evidence>
<dbReference type="Gene3D" id="2.40.50.140">
    <property type="entry name" value="Nucleic acid-binding proteins"/>
    <property type="match status" value="1"/>
</dbReference>
<dbReference type="InterPro" id="IPR008995">
    <property type="entry name" value="Mo/tungstate-bd_C_term_dom"/>
</dbReference>
<dbReference type="Proteomes" id="UP000732193">
    <property type="component" value="Unassembled WGS sequence"/>
</dbReference>
<dbReference type="InterPro" id="IPR027417">
    <property type="entry name" value="P-loop_NTPase"/>
</dbReference>
<dbReference type="FunFam" id="3.40.50.300:FF:000425">
    <property type="entry name" value="Probable ABC transporter, ATP-binding subunit"/>
    <property type="match status" value="1"/>
</dbReference>
<sequence length="351" mass="37591">MTPDTHLHIKNVSKRFGNVDALRDVDLKVERGSFVCLLGPSGCGKTTLLRIIAGFETATNGSLILDGKDISKQPPHKRGFGMVFQSLALFPHMSVARNIGYGLKLRGVKGAAQRDRVEELLEVIQLPHIADRPVSALSGGQRQRVAIARALAIQPPLFLLDEPLSALDAKLRDNMQIELRQLQQKFGVTTILVTHDQHEAMMLADELVVLKDGALRQSAPPSQVYNAPADSFVADFLGAANLIDVGKITGGTVELFGTSVKSEAPHKEGDQMLAAVRAEHVALTPAATAGAKPVGAISFMRDLGPATEFVVTIQGKELRVRCPSANAQGLDIGAQVALTFDAEQVSLFKAS</sequence>
<keyword evidence="6" id="KW-1185">Reference proteome</keyword>
<evidence type="ECO:0000256" key="3">
    <source>
        <dbReference type="ARBA" id="ARBA00022840"/>
    </source>
</evidence>
<dbReference type="GO" id="GO:0016887">
    <property type="term" value="F:ATP hydrolysis activity"/>
    <property type="evidence" value="ECO:0007669"/>
    <property type="project" value="InterPro"/>
</dbReference>
<keyword evidence="1" id="KW-0813">Transport</keyword>
<dbReference type="PANTHER" id="PTHR42781:SF4">
    <property type="entry name" value="SPERMIDINE_PUTRESCINE IMPORT ATP-BINDING PROTEIN POTA"/>
    <property type="match status" value="1"/>
</dbReference>
<dbReference type="Gene3D" id="3.40.50.300">
    <property type="entry name" value="P-loop containing nucleotide triphosphate hydrolases"/>
    <property type="match status" value="1"/>
</dbReference>
<dbReference type="RefSeq" id="WP_064224570.1">
    <property type="nucleotide sequence ID" value="NZ_JAFBRH010000003.1"/>
</dbReference>
<dbReference type="SUPFAM" id="SSF50331">
    <property type="entry name" value="MOP-like"/>
    <property type="match status" value="1"/>
</dbReference>
<organism evidence="5 6">
    <name type="scientific">Sulfitobacter geojensis</name>
    <dbReference type="NCBI Taxonomy" id="1342299"/>
    <lineage>
        <taxon>Bacteria</taxon>
        <taxon>Pseudomonadati</taxon>
        <taxon>Pseudomonadota</taxon>
        <taxon>Alphaproteobacteria</taxon>
        <taxon>Rhodobacterales</taxon>
        <taxon>Roseobacteraceae</taxon>
        <taxon>Sulfitobacter</taxon>
    </lineage>
</organism>
<evidence type="ECO:0000256" key="2">
    <source>
        <dbReference type="ARBA" id="ARBA00022741"/>
    </source>
</evidence>
<dbReference type="PANTHER" id="PTHR42781">
    <property type="entry name" value="SPERMIDINE/PUTRESCINE IMPORT ATP-BINDING PROTEIN POTA"/>
    <property type="match status" value="1"/>
</dbReference>
<dbReference type="PROSITE" id="PS50893">
    <property type="entry name" value="ABC_TRANSPORTER_2"/>
    <property type="match status" value="1"/>
</dbReference>
<comment type="caution">
    <text evidence="5">The sequence shown here is derived from an EMBL/GenBank/DDBJ whole genome shotgun (WGS) entry which is preliminary data.</text>
</comment>
<dbReference type="PROSITE" id="PS00211">
    <property type="entry name" value="ABC_TRANSPORTER_1"/>
    <property type="match status" value="1"/>
</dbReference>
<gene>
    <name evidence="5" type="ORF">JQV55_12230</name>
</gene>
<evidence type="ECO:0000313" key="6">
    <source>
        <dbReference type="Proteomes" id="UP000732193"/>
    </source>
</evidence>
<name>A0AAE3B6K6_9RHOB</name>
<feature type="domain" description="ABC transporter" evidence="4">
    <location>
        <begin position="7"/>
        <end position="237"/>
    </location>
</feature>
<dbReference type="InterPro" id="IPR012340">
    <property type="entry name" value="NA-bd_OB-fold"/>
</dbReference>
<dbReference type="GO" id="GO:0005524">
    <property type="term" value="F:ATP binding"/>
    <property type="evidence" value="ECO:0007669"/>
    <property type="project" value="UniProtKB-KW"/>
</dbReference>
<dbReference type="InterPro" id="IPR003439">
    <property type="entry name" value="ABC_transporter-like_ATP-bd"/>
</dbReference>
<dbReference type="SUPFAM" id="SSF52540">
    <property type="entry name" value="P-loop containing nucleoside triphosphate hydrolases"/>
    <property type="match status" value="1"/>
</dbReference>
<evidence type="ECO:0000313" key="5">
    <source>
        <dbReference type="EMBL" id="MBM1714328.1"/>
    </source>
</evidence>
<keyword evidence="3 5" id="KW-0067">ATP-binding</keyword>
<dbReference type="InterPro" id="IPR013611">
    <property type="entry name" value="Transp-assoc_OB_typ2"/>
</dbReference>
<dbReference type="AlphaFoldDB" id="A0AAE3B6K6"/>
<dbReference type="GO" id="GO:0022857">
    <property type="term" value="F:transmembrane transporter activity"/>
    <property type="evidence" value="ECO:0007669"/>
    <property type="project" value="InterPro"/>
</dbReference>